<feature type="domain" description="Pyridine nucleotide-disulphide oxidoreductase dimerisation" evidence="15">
    <location>
        <begin position="344"/>
        <end position="452"/>
    </location>
</feature>
<keyword evidence="8" id="KW-1015">Disulfide bond</keyword>
<dbReference type="InterPro" id="IPR001100">
    <property type="entry name" value="Pyr_nuc-diS_OxRdtase"/>
</dbReference>
<dbReference type="InterPro" id="IPR016156">
    <property type="entry name" value="FAD/NAD-linked_Rdtase_dimer_sf"/>
</dbReference>
<feature type="domain" description="FAD/NAD(P)-binding" evidence="16">
    <location>
        <begin position="8"/>
        <end position="325"/>
    </location>
</feature>
<evidence type="ECO:0000256" key="10">
    <source>
        <dbReference type="ARBA" id="ARBA00049187"/>
    </source>
</evidence>
<dbReference type="InterPro" id="IPR050151">
    <property type="entry name" value="Class-I_Pyr_Nuc-Dis_Oxidored"/>
</dbReference>
<dbReference type="SUPFAM" id="SSF51905">
    <property type="entry name" value="FAD/NAD(P)-binding domain"/>
    <property type="match status" value="1"/>
</dbReference>
<dbReference type="EMBL" id="FOQH01000013">
    <property type="protein sequence ID" value="SFJ06581.1"/>
    <property type="molecule type" value="Genomic_DNA"/>
</dbReference>
<comment type="cofactor">
    <cofactor evidence="12 14">
        <name>FAD</name>
        <dbReference type="ChEBI" id="CHEBI:57692"/>
    </cofactor>
    <text evidence="12 14">Binds 1 FAD per subunit.</text>
</comment>
<dbReference type="InterPro" id="IPR006258">
    <property type="entry name" value="Lipoamide_DH"/>
</dbReference>
<reference evidence="17 18" key="1">
    <citation type="submission" date="2016-10" db="EMBL/GenBank/DDBJ databases">
        <authorList>
            <person name="de Groot N.N."/>
        </authorList>
    </citation>
    <scope>NUCLEOTIDE SEQUENCE [LARGE SCALE GENOMIC DNA]</scope>
    <source>
        <strain evidence="17 18">CGMCC 1.11030</strain>
    </source>
</reference>
<dbReference type="EC" id="1.8.1.4" evidence="2 14"/>
<keyword evidence="6 14" id="KW-0560">Oxidoreductase</keyword>
<dbReference type="FunFam" id="3.30.390.30:FF:000001">
    <property type="entry name" value="Dihydrolipoyl dehydrogenase"/>
    <property type="match status" value="1"/>
</dbReference>
<comment type="catalytic activity">
    <reaction evidence="10 14">
        <text>N(6)-[(R)-dihydrolipoyl]-L-lysyl-[protein] + NAD(+) = N(6)-[(R)-lipoyl]-L-lysyl-[protein] + NADH + H(+)</text>
        <dbReference type="Rhea" id="RHEA:15045"/>
        <dbReference type="Rhea" id="RHEA-COMP:10474"/>
        <dbReference type="Rhea" id="RHEA-COMP:10475"/>
        <dbReference type="ChEBI" id="CHEBI:15378"/>
        <dbReference type="ChEBI" id="CHEBI:57540"/>
        <dbReference type="ChEBI" id="CHEBI:57945"/>
        <dbReference type="ChEBI" id="CHEBI:83099"/>
        <dbReference type="ChEBI" id="CHEBI:83100"/>
        <dbReference type="EC" id="1.8.1.4"/>
    </reaction>
</comment>
<evidence type="ECO:0000313" key="18">
    <source>
        <dbReference type="Proteomes" id="UP000199377"/>
    </source>
</evidence>
<evidence type="ECO:0000259" key="15">
    <source>
        <dbReference type="Pfam" id="PF02852"/>
    </source>
</evidence>
<feature type="binding site" evidence="12">
    <location>
        <position position="205"/>
    </location>
    <ligand>
        <name>NAD(+)</name>
        <dbReference type="ChEBI" id="CHEBI:57540"/>
    </ligand>
</feature>
<dbReference type="PRINTS" id="PR00411">
    <property type="entry name" value="PNDRDTASEI"/>
</dbReference>
<dbReference type="Proteomes" id="UP000199377">
    <property type="component" value="Unassembled WGS sequence"/>
</dbReference>
<comment type="miscellaneous">
    <text evidence="14">The active site is a redox-active disulfide bond.</text>
</comment>
<dbReference type="SUPFAM" id="SSF55424">
    <property type="entry name" value="FAD/NAD-linked reductases, dimerisation (C-terminal) domain"/>
    <property type="match status" value="1"/>
</dbReference>
<name>A0A1I3NB61_9RHOB</name>
<evidence type="ECO:0000256" key="4">
    <source>
        <dbReference type="ARBA" id="ARBA00022630"/>
    </source>
</evidence>
<evidence type="ECO:0000256" key="14">
    <source>
        <dbReference type="RuleBase" id="RU003692"/>
    </source>
</evidence>
<evidence type="ECO:0000256" key="3">
    <source>
        <dbReference type="ARBA" id="ARBA00016961"/>
    </source>
</evidence>
<sequence length="462" mass="48014">MTDLTCALLVIGGGPGGYVCASRAARLGVDVMLVEAGPLGGTCLNIGCIPSKALIHVAETFHAAREQARGGRHGVHVAEPRLEFAESREWMGSVVSRLRSGVGGLMEKSGVKTLQGRARFLDGKTVEVEGETGARRIRAEQIVIATGARPTELPGLPFGGKVLDSAGALALPEPPERLAVVGAGYIGLEIGTAFAKLGSAVTVVEAAEAILPAWDERLTRPVRRRLEALGVSLRLGARVTGCDPFEGRLEIAAGETTETLEADAILVAAGRTPMTDGLGLEELSLRRQGPFIEIDDRCRTSMRGVYAIGDVTPGPMLAHRAMAQGELAAEVAAGRAAAWDRVAIPAVCFTDPEIAAVGLSPEEARARGEAQVAEFSLRANGRALTLDAAEGFVRLVARASDRVLLGAQIVGPGASETIPELALAIEAGLRLDDLAATIHAHPTLAEAVQEAALSAVSFANHG</sequence>
<dbReference type="PRINTS" id="PR00368">
    <property type="entry name" value="FADPNR"/>
</dbReference>
<evidence type="ECO:0000256" key="5">
    <source>
        <dbReference type="ARBA" id="ARBA00022827"/>
    </source>
</evidence>
<feature type="binding site" evidence="12">
    <location>
        <begin position="182"/>
        <end position="189"/>
    </location>
    <ligand>
        <name>NAD(+)</name>
        <dbReference type="ChEBI" id="CHEBI:57540"/>
    </ligand>
</feature>
<dbReference type="GO" id="GO:0050660">
    <property type="term" value="F:flavin adenine dinucleotide binding"/>
    <property type="evidence" value="ECO:0007669"/>
    <property type="project" value="InterPro"/>
</dbReference>
<keyword evidence="5 12" id="KW-0274">FAD</keyword>
<feature type="binding site" evidence="12">
    <location>
        <position position="310"/>
    </location>
    <ligand>
        <name>FAD</name>
        <dbReference type="ChEBI" id="CHEBI:57692"/>
    </ligand>
</feature>
<dbReference type="PANTHER" id="PTHR22912">
    <property type="entry name" value="DISULFIDE OXIDOREDUCTASE"/>
    <property type="match status" value="1"/>
</dbReference>
<feature type="binding site" evidence="12">
    <location>
        <position position="270"/>
    </location>
    <ligand>
        <name>NAD(+)</name>
        <dbReference type="ChEBI" id="CHEBI:57540"/>
    </ligand>
</feature>
<dbReference type="GO" id="GO:0006103">
    <property type="term" value="P:2-oxoglutarate metabolic process"/>
    <property type="evidence" value="ECO:0007669"/>
    <property type="project" value="TreeGrafter"/>
</dbReference>
<dbReference type="GO" id="GO:0004148">
    <property type="term" value="F:dihydrolipoyl dehydrogenase (NADH) activity"/>
    <property type="evidence" value="ECO:0007669"/>
    <property type="project" value="UniProtKB-EC"/>
</dbReference>
<keyword evidence="4 14" id="KW-0285">Flavoprotein</keyword>
<evidence type="ECO:0000256" key="1">
    <source>
        <dbReference type="ARBA" id="ARBA00007532"/>
    </source>
</evidence>
<organism evidence="17 18">
    <name type="scientific">Albimonas pacifica</name>
    <dbReference type="NCBI Taxonomy" id="1114924"/>
    <lineage>
        <taxon>Bacteria</taxon>
        <taxon>Pseudomonadati</taxon>
        <taxon>Pseudomonadota</taxon>
        <taxon>Alphaproteobacteria</taxon>
        <taxon>Rhodobacterales</taxon>
        <taxon>Paracoccaceae</taxon>
        <taxon>Albimonas</taxon>
    </lineage>
</organism>
<keyword evidence="7 12" id="KW-0520">NAD</keyword>
<evidence type="ECO:0000256" key="9">
    <source>
        <dbReference type="ARBA" id="ARBA00023284"/>
    </source>
</evidence>
<evidence type="ECO:0000259" key="16">
    <source>
        <dbReference type="Pfam" id="PF07992"/>
    </source>
</evidence>
<feature type="binding site" evidence="12">
    <location>
        <begin position="316"/>
        <end position="319"/>
    </location>
    <ligand>
        <name>FAD</name>
        <dbReference type="ChEBI" id="CHEBI:57692"/>
    </ligand>
</feature>
<dbReference type="Pfam" id="PF07992">
    <property type="entry name" value="Pyr_redox_2"/>
    <property type="match status" value="1"/>
</dbReference>
<evidence type="ECO:0000256" key="12">
    <source>
        <dbReference type="PIRSR" id="PIRSR000350-3"/>
    </source>
</evidence>
<evidence type="ECO:0000256" key="2">
    <source>
        <dbReference type="ARBA" id="ARBA00012608"/>
    </source>
</evidence>
<gene>
    <name evidence="17" type="ORF">SAMN05216258_11321</name>
</gene>
<keyword evidence="12" id="KW-0547">Nucleotide-binding</keyword>
<keyword evidence="9 14" id="KW-0676">Redox-active center</keyword>
<dbReference type="Gene3D" id="3.30.390.30">
    <property type="match status" value="1"/>
</dbReference>
<protein>
    <recommendedName>
        <fullName evidence="3 14">Dihydrolipoyl dehydrogenase</fullName>
        <ecNumber evidence="2 14">1.8.1.4</ecNumber>
    </recommendedName>
</protein>
<evidence type="ECO:0000256" key="7">
    <source>
        <dbReference type="ARBA" id="ARBA00023027"/>
    </source>
</evidence>
<dbReference type="NCBIfam" id="TIGR01350">
    <property type="entry name" value="lipoamide_DH"/>
    <property type="match status" value="1"/>
</dbReference>
<evidence type="ECO:0000256" key="6">
    <source>
        <dbReference type="ARBA" id="ARBA00023002"/>
    </source>
</evidence>
<comment type="similarity">
    <text evidence="1 14">Belongs to the class-I pyridine nucleotide-disulfide oxidoreductase family.</text>
</comment>
<evidence type="ECO:0000256" key="8">
    <source>
        <dbReference type="ARBA" id="ARBA00023157"/>
    </source>
</evidence>
<dbReference type="PANTHER" id="PTHR22912:SF160">
    <property type="entry name" value="DIHYDROLIPOYL DEHYDROGENASE"/>
    <property type="match status" value="1"/>
</dbReference>
<dbReference type="InterPro" id="IPR004099">
    <property type="entry name" value="Pyr_nucl-diS_OxRdtase_dimer"/>
</dbReference>
<dbReference type="AlphaFoldDB" id="A0A1I3NB61"/>
<feature type="disulfide bond" description="Redox-active" evidence="13">
    <location>
        <begin position="43"/>
        <end position="48"/>
    </location>
</feature>
<dbReference type="InterPro" id="IPR023753">
    <property type="entry name" value="FAD/NAD-binding_dom"/>
</dbReference>
<accession>A0A1I3NB61</accession>
<feature type="active site" description="Proton acceptor" evidence="11">
    <location>
        <position position="441"/>
    </location>
</feature>
<dbReference type="PIRSF" id="PIRSF000350">
    <property type="entry name" value="Mercury_reductase_MerA"/>
    <property type="match status" value="1"/>
</dbReference>
<dbReference type="InterPro" id="IPR036188">
    <property type="entry name" value="FAD/NAD-bd_sf"/>
</dbReference>
<dbReference type="OrthoDB" id="9776382at2"/>
<evidence type="ECO:0000256" key="13">
    <source>
        <dbReference type="PIRSR" id="PIRSR000350-4"/>
    </source>
</evidence>
<evidence type="ECO:0000313" key="17">
    <source>
        <dbReference type="EMBL" id="SFJ06581.1"/>
    </source>
</evidence>
<evidence type="ECO:0000256" key="11">
    <source>
        <dbReference type="PIRSR" id="PIRSR000350-2"/>
    </source>
</evidence>
<dbReference type="STRING" id="1114924.SAMN05216258_11321"/>
<dbReference type="InterPro" id="IPR012999">
    <property type="entry name" value="Pyr_OxRdtase_I_AS"/>
</dbReference>
<proteinExistence type="inferred from homology"/>
<feature type="binding site" evidence="12">
    <location>
        <position position="52"/>
    </location>
    <ligand>
        <name>FAD</name>
        <dbReference type="ChEBI" id="CHEBI:57692"/>
    </ligand>
</feature>
<keyword evidence="18" id="KW-1185">Reference proteome</keyword>
<dbReference type="RefSeq" id="WP_092864782.1">
    <property type="nucleotide sequence ID" value="NZ_FOQH01000013.1"/>
</dbReference>
<dbReference type="PROSITE" id="PS00076">
    <property type="entry name" value="PYRIDINE_REDOX_1"/>
    <property type="match status" value="1"/>
</dbReference>
<dbReference type="Gene3D" id="3.50.50.60">
    <property type="entry name" value="FAD/NAD(P)-binding domain"/>
    <property type="match status" value="2"/>
</dbReference>
<dbReference type="Pfam" id="PF02852">
    <property type="entry name" value="Pyr_redox_dim"/>
    <property type="match status" value="1"/>
</dbReference>